<dbReference type="PANTHER" id="PTHR13312:SF0">
    <property type="entry name" value="UBIQUITIN THIOESTERASE OTU1"/>
    <property type="match status" value="1"/>
</dbReference>
<dbReference type="PANTHER" id="PTHR13312">
    <property type="entry name" value="HIV-INDUCED PROTEIN-7-LIKE PROTEASE"/>
    <property type="match status" value="1"/>
</dbReference>
<dbReference type="SUPFAM" id="SSF54001">
    <property type="entry name" value="Cysteine proteinases"/>
    <property type="match status" value="1"/>
</dbReference>
<dbReference type="GO" id="GO:0030968">
    <property type="term" value="P:endoplasmic reticulum unfolded protein response"/>
    <property type="evidence" value="ECO:0007669"/>
    <property type="project" value="TreeGrafter"/>
</dbReference>
<evidence type="ECO:0000259" key="10">
    <source>
        <dbReference type="PROSITE" id="PS50802"/>
    </source>
</evidence>
<dbReference type="GO" id="GO:0005634">
    <property type="term" value="C:nucleus"/>
    <property type="evidence" value="ECO:0007669"/>
    <property type="project" value="TreeGrafter"/>
</dbReference>
<dbReference type="Gene3D" id="3.90.70.80">
    <property type="match status" value="1"/>
</dbReference>
<comment type="function">
    <text evidence="9">Hydrolase that can remove conjugated ubiquitin from proteins and may therefore play an important regulatory role at the level of protein turnover by preventing degradation.</text>
</comment>
<evidence type="ECO:0000256" key="2">
    <source>
        <dbReference type="ARBA" id="ARBA00022670"/>
    </source>
</evidence>
<evidence type="ECO:0000256" key="6">
    <source>
        <dbReference type="ARBA" id="ARBA00022801"/>
    </source>
</evidence>
<dbReference type="OrthoDB" id="65596at2759"/>
<comment type="catalytic activity">
    <reaction evidence="1 9">
        <text>Thiol-dependent hydrolysis of ester, thioester, amide, peptide and isopeptide bonds formed by the C-terminal Gly of ubiquitin (a 76-residue protein attached to proteins as an intracellular targeting signal).</text>
        <dbReference type="EC" id="3.4.19.12"/>
    </reaction>
</comment>
<keyword evidence="8" id="KW-0862">Zinc</keyword>
<name>A0A2G8KZV9_STIJA</name>
<keyword evidence="2" id="KW-0645">Protease</keyword>
<keyword evidence="12" id="KW-1185">Reference proteome</keyword>
<dbReference type="InterPro" id="IPR029071">
    <property type="entry name" value="Ubiquitin-like_domsf"/>
</dbReference>
<evidence type="ECO:0000256" key="4">
    <source>
        <dbReference type="ARBA" id="ARBA00022771"/>
    </source>
</evidence>
<dbReference type="SUPFAM" id="SSF54236">
    <property type="entry name" value="Ubiquitin-like"/>
    <property type="match status" value="1"/>
</dbReference>
<dbReference type="AlphaFoldDB" id="A0A2G8KZV9"/>
<dbReference type="InterPro" id="IPR048857">
    <property type="entry name" value="OTU1_Ubl"/>
</dbReference>
<keyword evidence="3" id="KW-0479">Metal-binding</keyword>
<evidence type="ECO:0000256" key="8">
    <source>
        <dbReference type="ARBA" id="ARBA00022833"/>
    </source>
</evidence>
<dbReference type="Pfam" id="PF02338">
    <property type="entry name" value="OTU"/>
    <property type="match status" value="1"/>
</dbReference>
<evidence type="ECO:0000256" key="7">
    <source>
        <dbReference type="ARBA" id="ARBA00022807"/>
    </source>
</evidence>
<dbReference type="InterPro" id="IPR003323">
    <property type="entry name" value="OTU_dom"/>
</dbReference>
<comment type="subcellular location">
    <subcellularLocation>
        <location evidence="9">Cytoplasm</location>
    </subcellularLocation>
</comment>
<dbReference type="Pfam" id="PF24560">
    <property type="entry name" value="zf-C2H2_OTU1_C"/>
    <property type="match status" value="1"/>
</dbReference>
<evidence type="ECO:0000256" key="5">
    <source>
        <dbReference type="ARBA" id="ARBA00022786"/>
    </source>
</evidence>
<dbReference type="EC" id="3.4.19.12" evidence="9"/>
<dbReference type="GO" id="GO:0016579">
    <property type="term" value="P:protein deubiquitination"/>
    <property type="evidence" value="ECO:0007669"/>
    <property type="project" value="TreeGrafter"/>
</dbReference>
<keyword evidence="6 9" id="KW-0378">Hydrolase</keyword>
<dbReference type="EMBL" id="MRZV01000283">
    <property type="protein sequence ID" value="PIK53495.1"/>
    <property type="molecule type" value="Genomic_DNA"/>
</dbReference>
<dbReference type="CDD" id="cd22745">
    <property type="entry name" value="OTU_OTU1"/>
    <property type="match status" value="1"/>
</dbReference>
<dbReference type="FunFam" id="3.10.20.90:FF:000096">
    <property type="entry name" value="Ubiquitin thioesterase OTU1"/>
    <property type="match status" value="1"/>
</dbReference>
<evidence type="ECO:0000313" key="11">
    <source>
        <dbReference type="EMBL" id="PIK53495.1"/>
    </source>
</evidence>
<dbReference type="Pfam" id="PF21403">
    <property type="entry name" value="OTU1_UBXL"/>
    <property type="match status" value="1"/>
</dbReference>
<keyword evidence="7 9" id="KW-0788">Thiol protease</keyword>
<evidence type="ECO:0000256" key="9">
    <source>
        <dbReference type="RuleBase" id="RU367104"/>
    </source>
</evidence>
<organism evidence="11 12">
    <name type="scientific">Stichopus japonicus</name>
    <name type="common">Sea cucumber</name>
    <dbReference type="NCBI Taxonomy" id="307972"/>
    <lineage>
        <taxon>Eukaryota</taxon>
        <taxon>Metazoa</taxon>
        <taxon>Echinodermata</taxon>
        <taxon>Eleutherozoa</taxon>
        <taxon>Echinozoa</taxon>
        <taxon>Holothuroidea</taxon>
        <taxon>Aspidochirotacea</taxon>
        <taxon>Aspidochirotida</taxon>
        <taxon>Stichopodidae</taxon>
        <taxon>Apostichopus</taxon>
    </lineage>
</organism>
<dbReference type="Gene3D" id="3.10.20.90">
    <property type="entry name" value="Phosphatidylinositol 3-kinase Catalytic Subunit, Chain A, domain 1"/>
    <property type="match status" value="1"/>
</dbReference>
<dbReference type="GO" id="GO:0008270">
    <property type="term" value="F:zinc ion binding"/>
    <property type="evidence" value="ECO:0007669"/>
    <property type="project" value="UniProtKB-KW"/>
</dbReference>
<evidence type="ECO:0000313" key="12">
    <source>
        <dbReference type="Proteomes" id="UP000230750"/>
    </source>
</evidence>
<reference evidence="11" key="1">
    <citation type="journal article" date="2017" name="PLoS Biol.">
        <title>The sea cucumber genome provides insights into morphological evolution and visceral regeneration.</title>
        <authorList>
            <person name="Zhang X."/>
            <person name="Sun L."/>
            <person name="Yuan J."/>
            <person name="Sun Y."/>
            <person name="Gao Y."/>
            <person name="Zhang L."/>
            <person name="Li S."/>
            <person name="Dai H."/>
            <person name="Hamel J.F."/>
            <person name="Liu C."/>
            <person name="Yu Y."/>
            <person name="Liu S."/>
            <person name="Lin W."/>
            <person name="Guo K."/>
            <person name="Jin S."/>
            <person name="Xu P."/>
            <person name="Storey K.B."/>
            <person name="Huan P."/>
            <person name="Zhang T."/>
            <person name="Zhou Y."/>
            <person name="Zhang J."/>
            <person name="Lin C."/>
            <person name="Li X."/>
            <person name="Xing L."/>
            <person name="Huo D."/>
            <person name="Sun M."/>
            <person name="Wang L."/>
            <person name="Mercier A."/>
            <person name="Li F."/>
            <person name="Yang H."/>
            <person name="Xiang J."/>
        </authorList>
    </citation>
    <scope>NUCLEOTIDE SEQUENCE [LARGE SCALE GENOMIC DNA]</scope>
    <source>
        <strain evidence="11">Shaxun</strain>
        <tissue evidence="11">Muscle</tissue>
    </source>
</reference>
<proteinExistence type="predicted"/>
<dbReference type="PROSITE" id="PS50802">
    <property type="entry name" value="OTU"/>
    <property type="match status" value="1"/>
</dbReference>
<protein>
    <recommendedName>
        <fullName evidence="9">Ubiquitin thioesterase OTU</fullName>
        <ecNumber evidence="9">3.4.19.12</ecNumber>
    </recommendedName>
</protein>
<dbReference type="GO" id="GO:0004843">
    <property type="term" value="F:cysteine-type deubiquitinase activity"/>
    <property type="evidence" value="ECO:0007669"/>
    <property type="project" value="UniProtKB-UniRule"/>
</dbReference>
<dbReference type="Proteomes" id="UP000230750">
    <property type="component" value="Unassembled WGS sequence"/>
</dbReference>
<dbReference type="GO" id="GO:0005829">
    <property type="term" value="C:cytosol"/>
    <property type="evidence" value="ECO:0007669"/>
    <property type="project" value="TreeGrafter"/>
</dbReference>
<keyword evidence="5 9" id="KW-0833">Ubl conjugation pathway</keyword>
<dbReference type="InterPro" id="IPR038765">
    <property type="entry name" value="Papain-like_cys_pep_sf"/>
</dbReference>
<dbReference type="InterPro" id="IPR057766">
    <property type="entry name" value="Znf-C2H2_OTU1-like_C"/>
</dbReference>
<dbReference type="STRING" id="307972.A0A2G8KZV9"/>
<accession>A0A2G8KZV9</accession>
<evidence type="ECO:0000256" key="3">
    <source>
        <dbReference type="ARBA" id="ARBA00022723"/>
    </source>
</evidence>
<comment type="caution">
    <text evidence="11">The sequence shown here is derived from an EMBL/GenBank/DDBJ whole genome shotgun (WGS) entry which is preliminary data.</text>
</comment>
<dbReference type="GO" id="GO:0036503">
    <property type="term" value="P:ERAD pathway"/>
    <property type="evidence" value="ECO:0007669"/>
    <property type="project" value="TreeGrafter"/>
</dbReference>
<evidence type="ECO:0000256" key="1">
    <source>
        <dbReference type="ARBA" id="ARBA00000707"/>
    </source>
</evidence>
<sequence length="313" mass="34831">MTSSQPLLLRIKSKDGNAKLDGLTSHSTVGHLVDKIQDLTKIPGSNLKLLHGFPPSHVDLSNPKTKLLDFSLRTGDTIIVEESKTGNKDVRQLSVPSDDANIHPEECGILTRRVVPADNSCLFRSIAILMEGGETDVNRIRELRELIASVVCSRPAEYTEAVLGKSNPEYCLWIRNSETWGGAIEIAILAEFYEVEIKVVDTQSLRVDKFGENRNYKNCIYLIYDNIHYDPLVLESGSENSGLKTVFSVDDDLVFAQAMELAQEAKRSRQYTDLTGFTLRCLVCQLGLRGQRQAQQHAMATGHTNFAEYSSPS</sequence>
<dbReference type="CDD" id="cd17059">
    <property type="entry name" value="Ubl_OTU1"/>
    <property type="match status" value="1"/>
</dbReference>
<feature type="domain" description="OTU" evidence="10">
    <location>
        <begin position="110"/>
        <end position="235"/>
    </location>
</feature>
<keyword evidence="4" id="KW-0863">Zinc-finger</keyword>
<keyword evidence="9" id="KW-0963">Cytoplasm</keyword>
<gene>
    <name evidence="11" type="ORF">BSL78_09589</name>
</gene>